<dbReference type="HOGENOM" id="CLU_051636_0_1_6"/>
<keyword evidence="1" id="KW-0812">Transmembrane</keyword>
<evidence type="ECO:0000313" key="3">
    <source>
        <dbReference type="Proteomes" id="UP000000639"/>
    </source>
</evidence>
<evidence type="ECO:0008006" key="4">
    <source>
        <dbReference type="Google" id="ProtNLM"/>
    </source>
</evidence>
<sequence>MTEPLYEYQPKDVDQIVVRNFTFDFPEDLDPVWIPGNPVRSHLFNGFSLIMPYLEPYLIHSILRAREHITDPELLKDLAGFNRQEANHFKCHRKYNELLKANGYPELERLEKHMTKAYARLEKRSLRTQLAYSAGFESITNGFTHWLINKRVALFGGADRHVSSFWIMHMIEEGEHKTVAYDAYMACSGQYFARFLGVFHGSCHVMGLGFWGMCIALKKDKILYRLKTLFQIAKEIVNLCVEVGPFMFRALLPGFNPRKEADPQWMKDWIKGHATLPKDALIPLLDTSNPEMPVPF</sequence>
<dbReference type="Proteomes" id="UP000000639">
    <property type="component" value="Chromosome"/>
</dbReference>
<dbReference type="InterPro" id="IPR016516">
    <property type="entry name" value="UCP07580"/>
</dbReference>
<reference evidence="2 3" key="1">
    <citation type="submission" date="2007-01" db="EMBL/GenBank/DDBJ databases">
        <title>Complete sequence of Psychromonas ingrahamii 37.</title>
        <authorList>
            <consortium name="US DOE Joint Genome Institute"/>
            <person name="Copeland A."/>
            <person name="Lucas S."/>
            <person name="Lapidus A."/>
            <person name="Barry K."/>
            <person name="Detter J.C."/>
            <person name="Glavina del Rio T."/>
            <person name="Hammon N."/>
            <person name="Israni S."/>
            <person name="Dalin E."/>
            <person name="Tice H."/>
            <person name="Pitluck S."/>
            <person name="Thompson L.S."/>
            <person name="Brettin T."/>
            <person name="Bruce D."/>
            <person name="Han C."/>
            <person name="Tapia R."/>
            <person name="Schmutz J."/>
            <person name="Larimer F."/>
            <person name="Land M."/>
            <person name="Hauser L."/>
            <person name="Kyrpides N."/>
            <person name="Ivanova N."/>
            <person name="Staley J."/>
            <person name="Richardson P."/>
        </authorList>
    </citation>
    <scope>NUCLEOTIDE SEQUENCE [LARGE SCALE GENOMIC DNA]</scope>
    <source>
        <strain evidence="2 3">37</strain>
    </source>
</reference>
<dbReference type="RefSeq" id="WP_011771337.1">
    <property type="nucleotide sequence ID" value="NC_008709.1"/>
</dbReference>
<organism evidence="2 3">
    <name type="scientific">Psychromonas ingrahamii (strain DSM 17664 / CCUG 51855 / 37)</name>
    <dbReference type="NCBI Taxonomy" id="357804"/>
    <lineage>
        <taxon>Bacteria</taxon>
        <taxon>Pseudomonadati</taxon>
        <taxon>Pseudomonadota</taxon>
        <taxon>Gammaproteobacteria</taxon>
        <taxon>Alteromonadales</taxon>
        <taxon>Psychromonadaceae</taxon>
        <taxon>Psychromonas</taxon>
    </lineage>
</organism>
<dbReference type="PANTHER" id="PTHR39456">
    <property type="entry name" value="METAL-DEPENDENT HYDROLASE"/>
    <property type="match status" value="1"/>
</dbReference>
<dbReference type="EMBL" id="CP000510">
    <property type="protein sequence ID" value="ABM04783.1"/>
    <property type="molecule type" value="Genomic_DNA"/>
</dbReference>
<protein>
    <recommendedName>
        <fullName evidence="4">Metal-dependent hydrolase</fullName>
    </recommendedName>
</protein>
<dbReference type="PANTHER" id="PTHR39456:SF1">
    <property type="entry name" value="METAL-DEPENDENT HYDROLASE"/>
    <property type="match status" value="1"/>
</dbReference>
<name>A1SZ68_PSYIN</name>
<dbReference type="eggNOG" id="COG3687">
    <property type="taxonomic scope" value="Bacteria"/>
</dbReference>
<dbReference type="STRING" id="357804.Ping_3084"/>
<dbReference type="KEGG" id="pin:Ping_3084"/>
<feature type="transmembrane region" description="Helical" evidence="1">
    <location>
        <begin position="191"/>
        <end position="217"/>
    </location>
</feature>
<evidence type="ECO:0000313" key="2">
    <source>
        <dbReference type="EMBL" id="ABM04783.1"/>
    </source>
</evidence>
<keyword evidence="3" id="KW-1185">Reference proteome</keyword>
<evidence type="ECO:0000256" key="1">
    <source>
        <dbReference type="SAM" id="Phobius"/>
    </source>
</evidence>
<dbReference type="OrthoDB" id="5727566at2"/>
<proteinExistence type="predicted"/>
<gene>
    <name evidence="2" type="ordered locus">Ping_3084</name>
</gene>
<dbReference type="AlphaFoldDB" id="A1SZ68"/>
<dbReference type="Pfam" id="PF10118">
    <property type="entry name" value="Metal_hydrol"/>
    <property type="match status" value="1"/>
</dbReference>
<accession>A1SZ68</accession>
<keyword evidence="1" id="KW-1133">Transmembrane helix</keyword>
<keyword evidence="1" id="KW-0472">Membrane</keyword>